<evidence type="ECO:0008006" key="3">
    <source>
        <dbReference type="Google" id="ProtNLM"/>
    </source>
</evidence>
<accession>A0A5Q4YZ79</accession>
<sequence>MKKTLLAAALMGIMGSASAADSDRITDLEKQVKRLKNESSWADNVKISGFGSVGVGKANNGAGYAHYTDERYDTNIDSILGLQFEFKVNDQAKVVTQISASGRYDWEVDVDSAYISYDFDGFTARAGKMKAPLFMFSDYVDVGYAYPMIRPSQEMYENIILSSYTGADILIPFDIGESTLLLQPFSGNSEIKERDSSFGHTKLDMFFGLTAHLYYDDWTFRTSYITAQTAVQGLDEITDPTVGLIATTIDDETASFIALGLQYDDGDLMLLAEATQTTVSGDFTDVFSAYALTGYRFGSVMPYVMVSHNQTTDNDKRDGTALSGLSYESMAYSLGSRWDFAQNVALKLDVTYADFGDTHGGKFSYNVDDNNQPIENDTFVYSATVDFVF</sequence>
<reference evidence="2" key="1">
    <citation type="submission" date="2019-09" db="EMBL/GenBank/DDBJ databases">
        <authorList>
            <person name="Hjerde E."/>
        </authorList>
    </citation>
    <scope>NUCLEOTIDE SEQUENCE</scope>
    <source>
        <strain evidence="2">06/09/160</strain>
    </source>
</reference>
<dbReference type="EMBL" id="LR721751">
    <property type="protein sequence ID" value="VVV06396.1"/>
    <property type="molecule type" value="Genomic_DNA"/>
</dbReference>
<gene>
    <name evidence="2" type="ORF">AW0309160_03887</name>
</gene>
<dbReference type="AlphaFoldDB" id="A0A5Q4YZ79"/>
<feature type="chain" id="PRO_5024357690" description="Porin domain-containing protein" evidence="1">
    <location>
        <begin position="20"/>
        <end position="389"/>
    </location>
</feature>
<evidence type="ECO:0000256" key="1">
    <source>
        <dbReference type="SAM" id="SignalP"/>
    </source>
</evidence>
<evidence type="ECO:0000313" key="2">
    <source>
        <dbReference type="EMBL" id="VVV06396.1"/>
    </source>
</evidence>
<keyword evidence="1" id="KW-0732">Signal</keyword>
<protein>
    <recommendedName>
        <fullName evidence="3">Porin domain-containing protein</fullName>
    </recommendedName>
</protein>
<feature type="signal peptide" evidence="1">
    <location>
        <begin position="1"/>
        <end position="19"/>
    </location>
</feature>
<proteinExistence type="predicted"/>
<organism evidence="2">
    <name type="scientific">Aliivibrio wodanis</name>
    <dbReference type="NCBI Taxonomy" id="80852"/>
    <lineage>
        <taxon>Bacteria</taxon>
        <taxon>Pseudomonadati</taxon>
        <taxon>Pseudomonadota</taxon>
        <taxon>Gammaproteobacteria</taxon>
        <taxon>Vibrionales</taxon>
        <taxon>Vibrionaceae</taxon>
        <taxon>Aliivibrio</taxon>
    </lineage>
</organism>
<name>A0A5Q4YZ79_9GAMM</name>
<dbReference type="SUPFAM" id="SSF56935">
    <property type="entry name" value="Porins"/>
    <property type="match status" value="1"/>
</dbReference>